<gene>
    <name evidence="1" type="ORF">METZ01_LOCUS273377</name>
</gene>
<name>A0A382KAH7_9ZZZZ</name>
<reference evidence="1" key="1">
    <citation type="submission" date="2018-05" db="EMBL/GenBank/DDBJ databases">
        <authorList>
            <person name="Lanie J.A."/>
            <person name="Ng W.-L."/>
            <person name="Kazmierczak K.M."/>
            <person name="Andrzejewski T.M."/>
            <person name="Davidsen T.M."/>
            <person name="Wayne K.J."/>
            <person name="Tettelin H."/>
            <person name="Glass J.I."/>
            <person name="Rusch D."/>
            <person name="Podicherti R."/>
            <person name="Tsui H.-C.T."/>
            <person name="Winkler M.E."/>
        </authorList>
    </citation>
    <scope>NUCLEOTIDE SEQUENCE</scope>
</reference>
<dbReference type="Pfam" id="PF03382">
    <property type="entry name" value="DUF285"/>
    <property type="match status" value="1"/>
</dbReference>
<accession>A0A382KAH7</accession>
<organism evidence="1">
    <name type="scientific">marine metagenome</name>
    <dbReference type="NCBI Taxonomy" id="408172"/>
    <lineage>
        <taxon>unclassified sequences</taxon>
        <taxon>metagenomes</taxon>
        <taxon>ecological metagenomes</taxon>
    </lineage>
</organism>
<dbReference type="NCBIfam" id="TIGR02167">
    <property type="entry name" value="Liste_lipo_26"/>
    <property type="match status" value="2"/>
</dbReference>
<dbReference type="AlphaFoldDB" id="A0A382KAH7"/>
<proteinExistence type="predicted"/>
<evidence type="ECO:0000313" key="1">
    <source>
        <dbReference type="EMBL" id="SVC20523.1"/>
    </source>
</evidence>
<sequence length="162" mass="17604">VTVADFLLAANGVTVLCTGANAGDTGEVGGVIYTARSEIQIDGLIDAENYEPLVTTCTSNVTRMTRMFLEVDDFNQDIGSWDVSSVTKMDLMFYEAESFNQDIGSWDVSSVTDLTFMFQDAESFNQNLSGWCVSHIASKPTAFDVGATSWVLPRPVWGTCPS</sequence>
<dbReference type="InterPro" id="IPR011889">
    <property type="entry name" value="Liste_lipo_26"/>
</dbReference>
<feature type="non-terminal residue" evidence="1">
    <location>
        <position position="1"/>
    </location>
</feature>
<protein>
    <recommendedName>
        <fullName evidence="2">BspA family leucine-rich repeat surface protein</fullName>
    </recommendedName>
</protein>
<evidence type="ECO:0008006" key="2">
    <source>
        <dbReference type="Google" id="ProtNLM"/>
    </source>
</evidence>
<dbReference type="InterPro" id="IPR005046">
    <property type="entry name" value="DUF285"/>
</dbReference>
<dbReference type="EMBL" id="UINC01078965">
    <property type="protein sequence ID" value="SVC20523.1"/>
    <property type="molecule type" value="Genomic_DNA"/>
</dbReference>